<comment type="caution">
    <text evidence="3">The sequence shown here is derived from an EMBL/GenBank/DDBJ whole genome shotgun (WGS) entry which is preliminary data.</text>
</comment>
<organism evidence="3 4">
    <name type="scientific">Dioscorea zingiberensis</name>
    <dbReference type="NCBI Taxonomy" id="325984"/>
    <lineage>
        <taxon>Eukaryota</taxon>
        <taxon>Viridiplantae</taxon>
        <taxon>Streptophyta</taxon>
        <taxon>Embryophyta</taxon>
        <taxon>Tracheophyta</taxon>
        <taxon>Spermatophyta</taxon>
        <taxon>Magnoliopsida</taxon>
        <taxon>Liliopsida</taxon>
        <taxon>Dioscoreales</taxon>
        <taxon>Dioscoreaceae</taxon>
        <taxon>Dioscorea</taxon>
    </lineage>
</organism>
<evidence type="ECO:0000313" key="4">
    <source>
        <dbReference type="Proteomes" id="UP001085076"/>
    </source>
</evidence>
<gene>
    <name evidence="3" type="ORF">J5N97_029021</name>
</gene>
<keyword evidence="4" id="KW-1185">Reference proteome</keyword>
<keyword evidence="1" id="KW-0472">Membrane</keyword>
<keyword evidence="2" id="KW-0732">Signal</keyword>
<feature type="transmembrane region" description="Helical" evidence="1">
    <location>
        <begin position="96"/>
        <end position="124"/>
    </location>
</feature>
<sequence length="146" mass="16318">MTPYSVLVVILSLSLFLIDAGARPGVQFHPCSTSLVVSYSTLSSSSSDGEPSRIFSVDRIITSLGDYSSPDTSSMDIVRWISIERLRTVYLYPPPLLFAVFLMMTLTVMWHMWSSAAAIWEAFIYDKGEENRKKFGYVKITKGTGN</sequence>
<evidence type="ECO:0000256" key="2">
    <source>
        <dbReference type="SAM" id="SignalP"/>
    </source>
</evidence>
<reference evidence="3" key="1">
    <citation type="submission" date="2021-03" db="EMBL/GenBank/DDBJ databases">
        <authorList>
            <person name="Li Z."/>
            <person name="Yang C."/>
        </authorList>
    </citation>
    <scope>NUCLEOTIDE SEQUENCE</scope>
    <source>
        <strain evidence="3">Dzin_1.0</strain>
        <tissue evidence="3">Leaf</tissue>
    </source>
</reference>
<protein>
    <submittedName>
        <fullName evidence="3">Uncharacterized protein</fullName>
    </submittedName>
</protein>
<feature type="chain" id="PRO_5039017994" evidence="2">
    <location>
        <begin position="23"/>
        <end position="146"/>
    </location>
</feature>
<feature type="signal peptide" evidence="2">
    <location>
        <begin position="1"/>
        <end position="22"/>
    </location>
</feature>
<evidence type="ECO:0000313" key="3">
    <source>
        <dbReference type="EMBL" id="KAJ0963899.1"/>
    </source>
</evidence>
<accession>A0A9D5C0A1</accession>
<reference evidence="3" key="2">
    <citation type="journal article" date="2022" name="Hortic Res">
        <title>The genome of Dioscorea zingiberensis sheds light on the biosynthesis, origin and evolution of the medicinally important diosgenin saponins.</title>
        <authorList>
            <person name="Li Y."/>
            <person name="Tan C."/>
            <person name="Li Z."/>
            <person name="Guo J."/>
            <person name="Li S."/>
            <person name="Chen X."/>
            <person name="Wang C."/>
            <person name="Dai X."/>
            <person name="Yang H."/>
            <person name="Song W."/>
            <person name="Hou L."/>
            <person name="Xu J."/>
            <person name="Tong Z."/>
            <person name="Xu A."/>
            <person name="Yuan X."/>
            <person name="Wang W."/>
            <person name="Yang Q."/>
            <person name="Chen L."/>
            <person name="Sun Z."/>
            <person name="Wang K."/>
            <person name="Pan B."/>
            <person name="Chen J."/>
            <person name="Bao Y."/>
            <person name="Liu F."/>
            <person name="Qi X."/>
            <person name="Gang D.R."/>
            <person name="Wen J."/>
            <person name="Li J."/>
        </authorList>
    </citation>
    <scope>NUCLEOTIDE SEQUENCE</scope>
    <source>
        <strain evidence="3">Dzin_1.0</strain>
    </source>
</reference>
<dbReference type="Proteomes" id="UP001085076">
    <property type="component" value="Miscellaneous, Linkage group lg09"/>
</dbReference>
<keyword evidence="1" id="KW-1133">Transmembrane helix</keyword>
<name>A0A9D5C0A1_9LILI</name>
<evidence type="ECO:0000256" key="1">
    <source>
        <dbReference type="SAM" id="Phobius"/>
    </source>
</evidence>
<dbReference type="EMBL" id="JAGGNH010000009">
    <property type="protein sequence ID" value="KAJ0963899.1"/>
    <property type="molecule type" value="Genomic_DNA"/>
</dbReference>
<proteinExistence type="predicted"/>
<keyword evidence="1" id="KW-0812">Transmembrane</keyword>
<dbReference type="AlphaFoldDB" id="A0A9D5C0A1"/>